<organism evidence="1 2">
    <name type="scientific">Caballeronia sordidicola</name>
    <name type="common">Burkholderia sordidicola</name>
    <dbReference type="NCBI Taxonomy" id="196367"/>
    <lineage>
        <taxon>Bacteria</taxon>
        <taxon>Pseudomonadati</taxon>
        <taxon>Pseudomonadota</taxon>
        <taxon>Betaproteobacteria</taxon>
        <taxon>Burkholderiales</taxon>
        <taxon>Burkholderiaceae</taxon>
        <taxon>Caballeronia</taxon>
    </lineage>
</organism>
<evidence type="ECO:0000313" key="1">
    <source>
        <dbReference type="EMBL" id="OTP68671.1"/>
    </source>
</evidence>
<protein>
    <submittedName>
        <fullName evidence="1">Uncharacterized protein</fullName>
    </submittedName>
</protein>
<dbReference type="EMBL" id="NBTY01000169">
    <property type="protein sequence ID" value="OTP68671.1"/>
    <property type="molecule type" value="Genomic_DNA"/>
</dbReference>
<name>A0A242MCJ5_CABSO</name>
<evidence type="ECO:0000313" key="2">
    <source>
        <dbReference type="Proteomes" id="UP000194546"/>
    </source>
</evidence>
<gene>
    <name evidence="1" type="ORF">PAMC26510_28865</name>
</gene>
<sequence length="62" mass="7474">MLEQFTRDMPKQIATILTQLNPAWIFERIEAPSLIPRDMLSAEYSDEDIWIQPVRERETPWR</sequence>
<reference evidence="1 2" key="1">
    <citation type="submission" date="2017-03" db="EMBL/GenBank/DDBJ databases">
        <title>Genome analysis of strain PAMC 26510.</title>
        <authorList>
            <person name="Oh H.-M."/>
            <person name="Yang J.-A."/>
        </authorList>
    </citation>
    <scope>NUCLEOTIDE SEQUENCE [LARGE SCALE GENOMIC DNA]</scope>
    <source>
        <strain evidence="1 2">PAMC 26510</strain>
    </source>
</reference>
<proteinExistence type="predicted"/>
<accession>A0A242MCJ5</accession>
<dbReference type="AlphaFoldDB" id="A0A242MCJ5"/>
<comment type="caution">
    <text evidence="1">The sequence shown here is derived from an EMBL/GenBank/DDBJ whole genome shotgun (WGS) entry which is preliminary data.</text>
</comment>
<dbReference type="Proteomes" id="UP000194546">
    <property type="component" value="Unassembled WGS sequence"/>
</dbReference>